<dbReference type="PANTHER" id="PTHR43830:SF3">
    <property type="entry name" value="PROTEIN PSP1"/>
    <property type="match status" value="1"/>
</dbReference>
<feature type="compositionally biased region" description="Polar residues" evidence="1">
    <location>
        <begin position="42"/>
        <end position="54"/>
    </location>
</feature>
<dbReference type="KEGG" id="asau:88172535"/>
<dbReference type="InterPro" id="IPR047767">
    <property type="entry name" value="PSP1-like"/>
</dbReference>
<keyword evidence="4" id="KW-1185">Reference proteome</keyword>
<dbReference type="PANTHER" id="PTHR43830">
    <property type="entry name" value="PROTEIN PSP1"/>
    <property type="match status" value="1"/>
</dbReference>
<accession>A0AAX4H6K8</accession>
<dbReference type="EMBL" id="CP138895">
    <property type="protein sequence ID" value="WPK24205.1"/>
    <property type="molecule type" value="Genomic_DNA"/>
</dbReference>
<dbReference type="InterPro" id="IPR007557">
    <property type="entry name" value="PSP1_C"/>
</dbReference>
<sequence>MDLNYPDFLGQPSKSRSHSVGGPTDPNSAAPGDPLARPSAMSPDTQPLSPNLPTSDFDLLLSSKLASLDAARTFHSPFSPSASNLGHFAPTTAGFGTTTFDPFNLPTELQGGVGNISSRRPSYAAESFTRSLSNFRSPFGAPTSKNSLASFAAANNYTLNSAQRNAFTQMTNSFENFSLNLNFSDFQARRPSQIAAPNTSYYPERHGQDMYAGHYTPGALHAPQVFPPVSQSHSQYNVNVPLNAPIPEQNFGVPGHNPGFQPSTKLDDGLMLRDQQLVALPELRSLYAAVHNYFISQPLCGAVLSQLSKLLTSPVVQRLVAFIKNLNNLSFNHKMLCLVANKNGKLDLLSYPANTNLCLQKDDLVIVDGDRGKDMVMILDPAVPLNTAILFNFLKKLEHLKSLTITDSAGGSTVKGLRRNSVGMDFDKNSSDDNEFVISLPTKQVLRFATPKEVYRLNSKFLEEKKAFYTCFSKIQDLGLSSDLELINVEYQSDFKKLIFYYYANFKRIDFRVLIKELFKVYKTRIWLCAVLPSNGRLLYAGDVVKSEQNWRPASQSDKTLAQSGSQNQKKYANGNIGTKDGVTLQDGIPPEYKISNDQLVNFNVQGFKALPEPTYFHLQNMLNLMANLGQDIEGNFYGFNPGSKPDRL</sequence>
<feature type="region of interest" description="Disordered" evidence="1">
    <location>
        <begin position="1"/>
        <end position="54"/>
    </location>
</feature>
<evidence type="ECO:0000313" key="3">
    <source>
        <dbReference type="EMBL" id="WPK24205.1"/>
    </source>
</evidence>
<feature type="region of interest" description="Disordered" evidence="1">
    <location>
        <begin position="556"/>
        <end position="578"/>
    </location>
</feature>
<organism evidence="3 4">
    <name type="scientific">Australozyma saopauloensis</name>
    <dbReference type="NCBI Taxonomy" id="291208"/>
    <lineage>
        <taxon>Eukaryota</taxon>
        <taxon>Fungi</taxon>
        <taxon>Dikarya</taxon>
        <taxon>Ascomycota</taxon>
        <taxon>Saccharomycotina</taxon>
        <taxon>Pichiomycetes</taxon>
        <taxon>Metschnikowiaceae</taxon>
        <taxon>Australozyma</taxon>
    </lineage>
</organism>
<dbReference type="RefSeq" id="XP_062876588.1">
    <property type="nucleotide sequence ID" value="XM_063020518.1"/>
</dbReference>
<dbReference type="GeneID" id="88172535"/>
<dbReference type="PROSITE" id="PS51411">
    <property type="entry name" value="PSP1_C"/>
    <property type="match status" value="1"/>
</dbReference>
<feature type="compositionally biased region" description="Polar residues" evidence="1">
    <location>
        <begin position="556"/>
        <end position="571"/>
    </location>
</feature>
<proteinExistence type="predicted"/>
<dbReference type="GO" id="GO:0005737">
    <property type="term" value="C:cytoplasm"/>
    <property type="evidence" value="ECO:0007669"/>
    <property type="project" value="TreeGrafter"/>
</dbReference>
<gene>
    <name evidence="3" type="ORF">PUMCH_001470</name>
</gene>
<dbReference type="Pfam" id="PF04468">
    <property type="entry name" value="PSP1"/>
    <property type="match status" value="1"/>
</dbReference>
<dbReference type="AlphaFoldDB" id="A0AAX4H6K8"/>
<evidence type="ECO:0000313" key="4">
    <source>
        <dbReference type="Proteomes" id="UP001338582"/>
    </source>
</evidence>
<name>A0AAX4H6K8_9ASCO</name>
<evidence type="ECO:0000256" key="1">
    <source>
        <dbReference type="SAM" id="MobiDB-lite"/>
    </source>
</evidence>
<evidence type="ECO:0000259" key="2">
    <source>
        <dbReference type="PROSITE" id="PS51411"/>
    </source>
</evidence>
<feature type="domain" description="PSP1 C-terminal" evidence="2">
    <location>
        <begin position="443"/>
        <end position="531"/>
    </location>
</feature>
<reference evidence="3 4" key="1">
    <citation type="submission" date="2023-10" db="EMBL/GenBank/DDBJ databases">
        <title>Draft Genome Sequence of Candida saopaulonensis from a very Premature Infant with Sepsis.</title>
        <authorList>
            <person name="Ning Y."/>
            <person name="Dai R."/>
            <person name="Xiao M."/>
            <person name="Xu Y."/>
            <person name="Yan Q."/>
            <person name="Zhang L."/>
        </authorList>
    </citation>
    <scope>NUCLEOTIDE SEQUENCE [LARGE SCALE GENOMIC DNA]</scope>
    <source>
        <strain evidence="3 4">19XY460</strain>
    </source>
</reference>
<dbReference type="Proteomes" id="UP001338582">
    <property type="component" value="Chromosome 2"/>
</dbReference>
<protein>
    <recommendedName>
        <fullName evidence="2">PSP1 C-terminal domain-containing protein</fullName>
    </recommendedName>
</protein>